<feature type="domain" description="VOC" evidence="1">
    <location>
        <begin position="143"/>
        <end position="258"/>
    </location>
</feature>
<name>U5DFY3_9CHRO</name>
<evidence type="ECO:0000313" key="2">
    <source>
        <dbReference type="EMBL" id="ERN40167.1"/>
    </source>
</evidence>
<dbReference type="InterPro" id="IPR037523">
    <property type="entry name" value="VOC_core"/>
</dbReference>
<dbReference type="RefSeq" id="WP_022609073.1">
    <property type="nucleotide sequence ID" value="NZ_ASSJ01000081.1"/>
</dbReference>
<dbReference type="InParanoid" id="U5DFY3"/>
<dbReference type="InterPro" id="IPR029068">
    <property type="entry name" value="Glyas_Bleomycin-R_OHBP_Dase"/>
</dbReference>
<dbReference type="STRING" id="582515.KR51_00034590"/>
<dbReference type="PANTHER" id="PTHR33993:SF14">
    <property type="entry name" value="GB|AAF24581.1"/>
    <property type="match status" value="1"/>
</dbReference>
<organism evidence="2 3">
    <name type="scientific">Rubidibacter lacunae KORDI 51-2</name>
    <dbReference type="NCBI Taxonomy" id="582515"/>
    <lineage>
        <taxon>Bacteria</taxon>
        <taxon>Bacillati</taxon>
        <taxon>Cyanobacteriota</taxon>
        <taxon>Cyanophyceae</taxon>
        <taxon>Oscillatoriophycideae</taxon>
        <taxon>Chroococcales</taxon>
        <taxon>Aphanothecaceae</taxon>
        <taxon>Rubidibacter</taxon>
    </lineage>
</organism>
<dbReference type="eggNOG" id="COG3324">
    <property type="taxonomic scope" value="Bacteria"/>
</dbReference>
<sequence length="263" mass="29694">MGIRERYEHGVFCWVDLATSDPDAAKPFYNQLFGWEFQDIPVENAPPYAMAFKGERRVAALFLMPEEMKDQNVSPHWQSYINVEDLDAALQRWQSEGGTVLVPACTILDSGRKAVVRDPTGAVVHLWQAQEHIGAGVVNEVNTYCWPELQTRDVKRAARFYQSVFNWEIEAEETPPYYIGAKVKGHYNCGMFDLEQANLPGEISSYWAVYFNVENLDTALDCLKNLGGTVLMEPMTIEQGRFATVADPQGAVFTLIEPTEVDD</sequence>
<dbReference type="EMBL" id="ASSJ01000081">
    <property type="protein sequence ID" value="ERN40167.1"/>
    <property type="molecule type" value="Genomic_DNA"/>
</dbReference>
<keyword evidence="3" id="KW-1185">Reference proteome</keyword>
<dbReference type="InterPro" id="IPR004360">
    <property type="entry name" value="Glyas_Fos-R_dOase_dom"/>
</dbReference>
<dbReference type="OrthoDB" id="9804235at2"/>
<dbReference type="Proteomes" id="UP000016960">
    <property type="component" value="Unassembled WGS sequence"/>
</dbReference>
<dbReference type="CDD" id="cd07247">
    <property type="entry name" value="SgaA_N_like"/>
    <property type="match status" value="2"/>
</dbReference>
<dbReference type="AlphaFoldDB" id="U5DFY3"/>
<evidence type="ECO:0000259" key="1">
    <source>
        <dbReference type="PROSITE" id="PS51819"/>
    </source>
</evidence>
<feature type="domain" description="VOC" evidence="1">
    <location>
        <begin position="11"/>
        <end position="129"/>
    </location>
</feature>
<evidence type="ECO:0000313" key="3">
    <source>
        <dbReference type="Proteomes" id="UP000016960"/>
    </source>
</evidence>
<accession>U5DFY3</accession>
<dbReference type="PANTHER" id="PTHR33993">
    <property type="entry name" value="GLYOXALASE-RELATED"/>
    <property type="match status" value="1"/>
</dbReference>
<comment type="caution">
    <text evidence="2">The sequence shown here is derived from an EMBL/GenBank/DDBJ whole genome shotgun (WGS) entry which is preliminary data.</text>
</comment>
<dbReference type="SUPFAM" id="SSF54593">
    <property type="entry name" value="Glyoxalase/Bleomycin resistance protein/Dihydroxybiphenyl dioxygenase"/>
    <property type="match status" value="2"/>
</dbReference>
<dbReference type="PROSITE" id="PS51819">
    <property type="entry name" value="VOC"/>
    <property type="match status" value="2"/>
</dbReference>
<reference evidence="2 3" key="1">
    <citation type="submission" date="2013-05" db="EMBL/GenBank/DDBJ databases">
        <title>Draft genome sequence of Rubidibacter lacunae KORDI 51-2.</title>
        <authorList>
            <person name="Choi D.H."/>
            <person name="Noh J.H."/>
            <person name="Kwon K.-K."/>
            <person name="Lee J.-H."/>
            <person name="Ryu J.-Y."/>
        </authorList>
    </citation>
    <scope>NUCLEOTIDE SEQUENCE [LARGE SCALE GENOMIC DNA]</scope>
    <source>
        <strain evidence="2 3">KORDI 51-2</strain>
    </source>
</reference>
<protein>
    <submittedName>
        <fullName evidence="2">Putative enzyme</fullName>
    </submittedName>
</protein>
<dbReference type="Gene3D" id="3.10.180.10">
    <property type="entry name" value="2,3-Dihydroxybiphenyl 1,2-Dioxygenase, domain 1"/>
    <property type="match status" value="2"/>
</dbReference>
<dbReference type="Pfam" id="PF00903">
    <property type="entry name" value="Glyoxalase"/>
    <property type="match status" value="2"/>
</dbReference>
<dbReference type="InterPro" id="IPR052164">
    <property type="entry name" value="Anthracycline_SecMetBiosynth"/>
</dbReference>
<gene>
    <name evidence="2" type="ORF">KR51_00034590</name>
</gene>
<proteinExistence type="predicted"/>